<accession>A0A396I7N2</accession>
<gene>
    <name evidence="1" type="ORF">MtrunA17_Chr4g0030071</name>
</gene>
<proteinExistence type="predicted"/>
<protein>
    <submittedName>
        <fullName evidence="1">Uncharacterized protein</fullName>
    </submittedName>
</protein>
<comment type="caution">
    <text evidence="1">The sequence shown here is derived from an EMBL/GenBank/DDBJ whole genome shotgun (WGS) entry which is preliminary data.</text>
</comment>
<dbReference type="Proteomes" id="UP000265566">
    <property type="component" value="Chromosome 4"/>
</dbReference>
<evidence type="ECO:0000313" key="1">
    <source>
        <dbReference type="EMBL" id="RHN60828.1"/>
    </source>
</evidence>
<dbReference type="EMBL" id="PSQE01000004">
    <property type="protein sequence ID" value="RHN60828.1"/>
    <property type="molecule type" value="Genomic_DNA"/>
</dbReference>
<organism evidence="1">
    <name type="scientific">Medicago truncatula</name>
    <name type="common">Barrel medic</name>
    <name type="synonym">Medicago tribuloides</name>
    <dbReference type="NCBI Taxonomy" id="3880"/>
    <lineage>
        <taxon>Eukaryota</taxon>
        <taxon>Viridiplantae</taxon>
        <taxon>Streptophyta</taxon>
        <taxon>Embryophyta</taxon>
        <taxon>Tracheophyta</taxon>
        <taxon>Spermatophyta</taxon>
        <taxon>Magnoliopsida</taxon>
        <taxon>eudicotyledons</taxon>
        <taxon>Gunneridae</taxon>
        <taxon>Pentapetalae</taxon>
        <taxon>rosids</taxon>
        <taxon>fabids</taxon>
        <taxon>Fabales</taxon>
        <taxon>Fabaceae</taxon>
        <taxon>Papilionoideae</taxon>
        <taxon>50 kb inversion clade</taxon>
        <taxon>NPAAA clade</taxon>
        <taxon>Hologalegina</taxon>
        <taxon>IRL clade</taxon>
        <taxon>Trifolieae</taxon>
        <taxon>Medicago</taxon>
    </lineage>
</organism>
<name>A0A396I7N2_MEDTR</name>
<dbReference type="AlphaFoldDB" id="A0A396I7N2"/>
<reference evidence="1" key="1">
    <citation type="journal article" date="2018" name="Nat. Plants">
        <title>Whole-genome landscape of Medicago truncatula symbiotic genes.</title>
        <authorList>
            <person name="Pecrix Y."/>
            <person name="Gamas P."/>
            <person name="Carrere S."/>
        </authorList>
    </citation>
    <scope>NUCLEOTIDE SEQUENCE</scope>
    <source>
        <tissue evidence="1">Leaves</tissue>
    </source>
</reference>
<dbReference type="Gramene" id="rna23213">
    <property type="protein sequence ID" value="RHN60828.1"/>
    <property type="gene ID" value="gene23213"/>
</dbReference>
<sequence>MLYKVADRIETSIPINKACIFSSILNENFFYDVSFNLFMFNYLSLVERITCPWEFQ</sequence>